<name>A0AA44SK45_CITFR</name>
<organism evidence="1 2">
    <name type="scientific">Citrobacter freundii</name>
    <dbReference type="NCBI Taxonomy" id="546"/>
    <lineage>
        <taxon>Bacteria</taxon>
        <taxon>Pseudomonadati</taxon>
        <taxon>Pseudomonadota</taxon>
        <taxon>Gammaproteobacteria</taxon>
        <taxon>Enterobacterales</taxon>
        <taxon>Enterobacteriaceae</taxon>
        <taxon>Citrobacter</taxon>
        <taxon>Citrobacter freundii complex</taxon>
    </lineage>
</organism>
<dbReference type="PROSITE" id="PS51257">
    <property type="entry name" value="PROKAR_LIPOPROTEIN"/>
    <property type="match status" value="1"/>
</dbReference>
<evidence type="ECO:0008006" key="3">
    <source>
        <dbReference type="Google" id="ProtNLM"/>
    </source>
</evidence>
<evidence type="ECO:0000313" key="2">
    <source>
        <dbReference type="Proteomes" id="UP000215827"/>
    </source>
</evidence>
<gene>
    <name evidence="1" type="ORF">B9P89_14780</name>
</gene>
<accession>A0AA44SK45</accession>
<dbReference type="AlphaFoldDB" id="A0AA44SK45"/>
<comment type="caution">
    <text evidence="1">The sequence shown here is derived from an EMBL/GenBank/DDBJ whole genome shotgun (WGS) entry which is preliminary data.</text>
</comment>
<reference evidence="1 2" key="1">
    <citation type="submission" date="2017-04" db="EMBL/GenBank/DDBJ databases">
        <title>Emergence of KPC-2-producing Citrobacter isolates from sediments of a Chinese river.</title>
        <authorList>
            <person name="Zheng B."/>
        </authorList>
    </citation>
    <scope>NUCLEOTIDE SEQUENCE [LARGE SCALE GENOMIC DNA]</scope>
    <source>
        <strain evidence="1 2">C191</strain>
    </source>
</reference>
<dbReference type="RefSeq" id="WP_094543039.1">
    <property type="nucleotide sequence ID" value="NZ_NEEZ01000021.1"/>
</dbReference>
<sequence>MKKFLAVAICLFLSACYEDPQPSRIDAIVGSDAGRFSVTQVAKFYDSDAYGSNRKIFLIRDKQTNREFVGVSGVGISEVGTHSQSSGKQVISVTDER</sequence>
<proteinExistence type="predicted"/>
<evidence type="ECO:0000313" key="1">
    <source>
        <dbReference type="EMBL" id="OYR03001.1"/>
    </source>
</evidence>
<dbReference type="EMBL" id="NEFA01000016">
    <property type="protein sequence ID" value="OYR03001.1"/>
    <property type="molecule type" value="Genomic_DNA"/>
</dbReference>
<dbReference type="Proteomes" id="UP000215827">
    <property type="component" value="Unassembled WGS sequence"/>
</dbReference>
<protein>
    <recommendedName>
        <fullName evidence="3">Lipoprotein</fullName>
    </recommendedName>
</protein>